<feature type="transmembrane region" description="Helical" evidence="1">
    <location>
        <begin position="58"/>
        <end position="79"/>
    </location>
</feature>
<keyword evidence="3" id="KW-1185">Reference proteome</keyword>
<dbReference type="Proteomes" id="UP001610563">
    <property type="component" value="Unassembled WGS sequence"/>
</dbReference>
<dbReference type="EMBL" id="JBFTWV010000034">
    <property type="protein sequence ID" value="KAL2795546.1"/>
    <property type="molecule type" value="Genomic_DNA"/>
</dbReference>
<proteinExistence type="predicted"/>
<accession>A0ABR4G982</accession>
<name>A0ABR4G982_9EURO</name>
<comment type="caution">
    <text evidence="2">The sequence shown here is derived from an EMBL/GenBank/DDBJ whole genome shotgun (WGS) entry which is preliminary data.</text>
</comment>
<keyword evidence="1" id="KW-0472">Membrane</keyword>
<keyword evidence="1" id="KW-1133">Transmembrane helix</keyword>
<evidence type="ECO:0000313" key="2">
    <source>
        <dbReference type="EMBL" id="KAL2795546.1"/>
    </source>
</evidence>
<evidence type="ECO:0000256" key="1">
    <source>
        <dbReference type="SAM" id="Phobius"/>
    </source>
</evidence>
<reference evidence="2 3" key="1">
    <citation type="submission" date="2024-07" db="EMBL/GenBank/DDBJ databases">
        <title>Section-level genome sequencing and comparative genomics of Aspergillus sections Usti and Cavernicolus.</title>
        <authorList>
            <consortium name="Lawrence Berkeley National Laboratory"/>
            <person name="Nybo J.L."/>
            <person name="Vesth T.C."/>
            <person name="Theobald S."/>
            <person name="Frisvad J.C."/>
            <person name="Larsen T.O."/>
            <person name="Kjaerboelling I."/>
            <person name="Rothschild-Mancinelli K."/>
            <person name="Lyhne E.K."/>
            <person name="Kogle M.E."/>
            <person name="Barry K."/>
            <person name="Clum A."/>
            <person name="Na H."/>
            <person name="Ledsgaard L."/>
            <person name="Lin J."/>
            <person name="Lipzen A."/>
            <person name="Kuo A."/>
            <person name="Riley R."/>
            <person name="Mondo S."/>
            <person name="Labutti K."/>
            <person name="Haridas S."/>
            <person name="Pangalinan J."/>
            <person name="Salamov A.A."/>
            <person name="Simmons B.A."/>
            <person name="Magnuson J.K."/>
            <person name="Chen J."/>
            <person name="Drula E."/>
            <person name="Henrissat B."/>
            <person name="Wiebenga A."/>
            <person name="Lubbers R.J."/>
            <person name="Gomes A.C."/>
            <person name="Makela M.R."/>
            <person name="Stajich J."/>
            <person name="Grigoriev I.V."/>
            <person name="Mortensen U.H."/>
            <person name="De Vries R.P."/>
            <person name="Baker S.E."/>
            <person name="Andersen M.R."/>
        </authorList>
    </citation>
    <scope>NUCLEOTIDE SEQUENCE [LARGE SCALE GENOMIC DNA]</scope>
    <source>
        <strain evidence="2 3">CBS 209.92</strain>
    </source>
</reference>
<protein>
    <submittedName>
        <fullName evidence="2">Uncharacterized protein</fullName>
    </submittedName>
</protein>
<keyword evidence="1" id="KW-0812">Transmembrane</keyword>
<sequence>MHNCQAGIRQETGQPLRASQPGDICDWANLMWALMTNARSTSSFAQHGGQITNIHLRFCYYEAAFGLSFPVLFSALAIVRHDSS</sequence>
<evidence type="ECO:0000313" key="3">
    <source>
        <dbReference type="Proteomes" id="UP001610563"/>
    </source>
</evidence>
<gene>
    <name evidence="2" type="ORF">BJX66DRAFT_301863</name>
</gene>
<organism evidence="2 3">
    <name type="scientific">Aspergillus keveii</name>
    <dbReference type="NCBI Taxonomy" id="714993"/>
    <lineage>
        <taxon>Eukaryota</taxon>
        <taxon>Fungi</taxon>
        <taxon>Dikarya</taxon>
        <taxon>Ascomycota</taxon>
        <taxon>Pezizomycotina</taxon>
        <taxon>Eurotiomycetes</taxon>
        <taxon>Eurotiomycetidae</taxon>
        <taxon>Eurotiales</taxon>
        <taxon>Aspergillaceae</taxon>
        <taxon>Aspergillus</taxon>
        <taxon>Aspergillus subgen. Nidulantes</taxon>
    </lineage>
</organism>